<sequence>MTDNSVLVDDAEWEILADDWWHTPLSSQTISWSFPDRQRRPPSRTPVAMPKKKVLPYHNAILRSLGPRPGLDICCGDCQEVRDRLYSCDAAKQHGEAGEVELNREHGVVKMAMQPVAQFERTVAIAQESEVEMDVASLARRVSLLRGDVRPSTLAWEQWNEKVEALLGGIVVPLDSEVFRNAIATPASDIPSILDLDLEPPRRERRTQVREVIDLTDSEQSVESEAPPSTPKPTDNGSLPQLVPPSPSSPSTSSFSPPTSDEIQSDSSITTRSSSSPPSMELRKDEQGFFISTADSMDEPALLPSFLVDPAVRRKPHSRTREIIDRLRLGTAGRPKTAPVPDRVDAGDESLASPPSTRPSRESVALSVKQLFQKGSDGWIRMSVDAEDPPKPRYKSDAFFNPAEDSDAEDSSILGAALKPSALSKKKSLSGKAKVHNRHASVAEGWIETESATPSAAASTRPSGAGHAKTLSNASARRQRGSQQKGIPAPGSVGVFTFPPPPPSAPNPPNSFHPAMYGAPGYPMPPYAAASAGYMPVPYGYPAYPMVAYPTPPYMPSYGVPPARPAFNPGTITGAAGIRHANW</sequence>
<comment type="caution">
    <text evidence="1">The sequence shown here is derived from an EMBL/GenBank/DDBJ whole genome shotgun (WGS) entry which is preliminary data.</text>
</comment>
<evidence type="ECO:0000313" key="1">
    <source>
        <dbReference type="EMBL" id="KAI0060594.1"/>
    </source>
</evidence>
<keyword evidence="2" id="KW-1185">Reference proteome</keyword>
<dbReference type="EMBL" id="MU277218">
    <property type="protein sequence ID" value="KAI0060594.1"/>
    <property type="molecule type" value="Genomic_DNA"/>
</dbReference>
<reference evidence="1" key="1">
    <citation type="submission" date="2021-03" db="EMBL/GenBank/DDBJ databases">
        <authorList>
            <consortium name="DOE Joint Genome Institute"/>
            <person name="Ahrendt S."/>
            <person name="Looney B.P."/>
            <person name="Miyauchi S."/>
            <person name="Morin E."/>
            <person name="Drula E."/>
            <person name="Courty P.E."/>
            <person name="Chicoki N."/>
            <person name="Fauchery L."/>
            <person name="Kohler A."/>
            <person name="Kuo A."/>
            <person name="Labutti K."/>
            <person name="Pangilinan J."/>
            <person name="Lipzen A."/>
            <person name="Riley R."/>
            <person name="Andreopoulos W."/>
            <person name="He G."/>
            <person name="Johnson J."/>
            <person name="Barry K.W."/>
            <person name="Grigoriev I.V."/>
            <person name="Nagy L."/>
            <person name="Hibbett D."/>
            <person name="Henrissat B."/>
            <person name="Matheny P.B."/>
            <person name="Labbe J."/>
            <person name="Martin F."/>
        </authorList>
    </citation>
    <scope>NUCLEOTIDE SEQUENCE</scope>
    <source>
        <strain evidence="1">HHB10654</strain>
    </source>
</reference>
<reference evidence="1" key="2">
    <citation type="journal article" date="2022" name="New Phytol.">
        <title>Evolutionary transition to the ectomycorrhizal habit in the genomes of a hyperdiverse lineage of mushroom-forming fungi.</title>
        <authorList>
            <person name="Looney B."/>
            <person name="Miyauchi S."/>
            <person name="Morin E."/>
            <person name="Drula E."/>
            <person name="Courty P.E."/>
            <person name="Kohler A."/>
            <person name="Kuo A."/>
            <person name="LaButti K."/>
            <person name="Pangilinan J."/>
            <person name="Lipzen A."/>
            <person name="Riley R."/>
            <person name="Andreopoulos W."/>
            <person name="He G."/>
            <person name="Johnson J."/>
            <person name="Nolan M."/>
            <person name="Tritt A."/>
            <person name="Barry K.W."/>
            <person name="Grigoriev I.V."/>
            <person name="Nagy L.G."/>
            <person name="Hibbett D."/>
            <person name="Henrissat B."/>
            <person name="Matheny P.B."/>
            <person name="Labbe J."/>
            <person name="Martin F.M."/>
        </authorList>
    </citation>
    <scope>NUCLEOTIDE SEQUENCE</scope>
    <source>
        <strain evidence="1">HHB10654</strain>
    </source>
</reference>
<accession>A0ACB8SVG6</accession>
<evidence type="ECO:0000313" key="2">
    <source>
        <dbReference type="Proteomes" id="UP000814140"/>
    </source>
</evidence>
<organism evidence="1 2">
    <name type="scientific">Artomyces pyxidatus</name>
    <dbReference type="NCBI Taxonomy" id="48021"/>
    <lineage>
        <taxon>Eukaryota</taxon>
        <taxon>Fungi</taxon>
        <taxon>Dikarya</taxon>
        <taxon>Basidiomycota</taxon>
        <taxon>Agaricomycotina</taxon>
        <taxon>Agaricomycetes</taxon>
        <taxon>Russulales</taxon>
        <taxon>Auriscalpiaceae</taxon>
        <taxon>Artomyces</taxon>
    </lineage>
</organism>
<gene>
    <name evidence="1" type="ORF">BV25DRAFT_1839624</name>
</gene>
<proteinExistence type="predicted"/>
<name>A0ACB8SVG6_9AGAM</name>
<protein>
    <submittedName>
        <fullName evidence="1">Uncharacterized protein</fullName>
    </submittedName>
</protein>
<dbReference type="Proteomes" id="UP000814140">
    <property type="component" value="Unassembled WGS sequence"/>
</dbReference>